<protein>
    <submittedName>
        <fullName evidence="1">Uncharacterized protein</fullName>
    </submittedName>
</protein>
<dbReference type="Proteomes" id="UP000683360">
    <property type="component" value="Unassembled WGS sequence"/>
</dbReference>
<keyword evidence="2" id="KW-1185">Reference proteome</keyword>
<reference evidence="1" key="1">
    <citation type="submission" date="2021-03" db="EMBL/GenBank/DDBJ databases">
        <authorList>
            <person name="Bekaert M."/>
        </authorList>
    </citation>
    <scope>NUCLEOTIDE SEQUENCE</scope>
</reference>
<proteinExistence type="predicted"/>
<sequence>MVDIQDYSISLEMVDNQSESDDIIIISDVEENIVNSMEHFIGTTKEQTIILTFKRTINTVNGCEYEVGYGAELGHLASNPFNDHLVTSPLSAMPKVTSEERSYQGFEFSKGVLTLGLKSSDFICQSVTNAVRFKAKNHDISLINYLDDFAGAEISEKAYISYKQLKWVLGNSSLEESVEKAGSPSHRMSFLGLFDRKAVTITDKLKDECKEANLPMKDTLIAYGSDGASVIVGYKRGVSALLKQVYTSKVCDRQHSTMCRFRVMEEIVSDQGDALRMKDITTSPNNQQGNGMAEV</sequence>
<evidence type="ECO:0000313" key="2">
    <source>
        <dbReference type="Proteomes" id="UP000683360"/>
    </source>
</evidence>
<dbReference type="EMBL" id="CAJPWZ010000664">
    <property type="protein sequence ID" value="CAG2198096.1"/>
    <property type="molecule type" value="Genomic_DNA"/>
</dbReference>
<dbReference type="AlphaFoldDB" id="A0A8S3QUQ8"/>
<dbReference type="OrthoDB" id="6771932at2759"/>
<accession>A0A8S3QUQ8</accession>
<evidence type="ECO:0000313" key="1">
    <source>
        <dbReference type="EMBL" id="CAG2198096.1"/>
    </source>
</evidence>
<name>A0A8S3QUQ8_MYTED</name>
<organism evidence="1 2">
    <name type="scientific">Mytilus edulis</name>
    <name type="common">Blue mussel</name>
    <dbReference type="NCBI Taxonomy" id="6550"/>
    <lineage>
        <taxon>Eukaryota</taxon>
        <taxon>Metazoa</taxon>
        <taxon>Spiralia</taxon>
        <taxon>Lophotrochozoa</taxon>
        <taxon>Mollusca</taxon>
        <taxon>Bivalvia</taxon>
        <taxon>Autobranchia</taxon>
        <taxon>Pteriomorphia</taxon>
        <taxon>Mytilida</taxon>
        <taxon>Mytiloidea</taxon>
        <taxon>Mytilidae</taxon>
        <taxon>Mytilinae</taxon>
        <taxon>Mytilus</taxon>
    </lineage>
</organism>
<gene>
    <name evidence="1" type="ORF">MEDL_12880</name>
</gene>
<comment type="caution">
    <text evidence="1">The sequence shown here is derived from an EMBL/GenBank/DDBJ whole genome shotgun (WGS) entry which is preliminary data.</text>
</comment>